<accession>A0A8H5CPJ9</accession>
<evidence type="ECO:0000313" key="3">
    <source>
        <dbReference type="Proteomes" id="UP000559256"/>
    </source>
</evidence>
<organism evidence="2 3">
    <name type="scientific">Tetrapyrgos nigripes</name>
    <dbReference type="NCBI Taxonomy" id="182062"/>
    <lineage>
        <taxon>Eukaryota</taxon>
        <taxon>Fungi</taxon>
        <taxon>Dikarya</taxon>
        <taxon>Basidiomycota</taxon>
        <taxon>Agaricomycotina</taxon>
        <taxon>Agaricomycetes</taxon>
        <taxon>Agaricomycetidae</taxon>
        <taxon>Agaricales</taxon>
        <taxon>Marasmiineae</taxon>
        <taxon>Marasmiaceae</taxon>
        <taxon>Tetrapyrgos</taxon>
    </lineage>
</organism>
<feature type="transmembrane region" description="Helical" evidence="1">
    <location>
        <begin position="20"/>
        <end position="36"/>
    </location>
</feature>
<dbReference type="EMBL" id="JAACJM010000113">
    <property type="protein sequence ID" value="KAF5345273.1"/>
    <property type="molecule type" value="Genomic_DNA"/>
</dbReference>
<dbReference type="AlphaFoldDB" id="A0A8H5CPJ9"/>
<dbReference type="OrthoDB" id="3346251at2759"/>
<sequence length="362" mass="41276">MLGPFDERSLTLDDRSYKLTAYLRVSSLAVALYDFISTLPSSWRFYKEQWDAPRLTVSFILFFLIQFISIAALTISNVGFFYSHFTETSCHHFYLLPLIFKVLQAMVSQAILGFRSFNLSRRSQRISVLLASFYVGACTLEWITTLYNRQPVVDPKYGNCRAVLENLYFGAWIYYVVAMIYDLFTTSIAITYLLKHKLSTPTTSLFSQLNKIMLYDGIGYFAALTAVNILNLIIYRAGQDIQSAAASLGYCVTWIMSQRLLIHLHDASLERRFGSIDEAVTISQGVSSARDVTRIIRSQFDSKTGLVSLDLTIPDFELESSDCGTFEHADEVSVQVRVEKTVKVERRPKTYTLENYSRHPPV</sequence>
<evidence type="ECO:0000313" key="2">
    <source>
        <dbReference type="EMBL" id="KAF5345273.1"/>
    </source>
</evidence>
<keyword evidence="1" id="KW-0472">Membrane</keyword>
<feature type="transmembrane region" description="Helical" evidence="1">
    <location>
        <begin position="214"/>
        <end position="235"/>
    </location>
</feature>
<name>A0A8H5CPJ9_9AGAR</name>
<proteinExistence type="predicted"/>
<feature type="transmembrane region" description="Helical" evidence="1">
    <location>
        <begin position="94"/>
        <end position="114"/>
    </location>
</feature>
<gene>
    <name evidence="2" type="ORF">D9758_008497</name>
</gene>
<feature type="transmembrane region" description="Helical" evidence="1">
    <location>
        <begin position="126"/>
        <end position="147"/>
    </location>
</feature>
<keyword evidence="1" id="KW-0812">Transmembrane</keyword>
<feature type="transmembrane region" description="Helical" evidence="1">
    <location>
        <begin position="172"/>
        <end position="194"/>
    </location>
</feature>
<comment type="caution">
    <text evidence="2">The sequence shown here is derived from an EMBL/GenBank/DDBJ whole genome shotgun (WGS) entry which is preliminary data.</text>
</comment>
<protein>
    <submittedName>
        <fullName evidence="2">Uncharacterized protein</fullName>
    </submittedName>
</protein>
<keyword evidence="3" id="KW-1185">Reference proteome</keyword>
<feature type="transmembrane region" description="Helical" evidence="1">
    <location>
        <begin position="57"/>
        <end position="82"/>
    </location>
</feature>
<keyword evidence="1" id="KW-1133">Transmembrane helix</keyword>
<reference evidence="2 3" key="1">
    <citation type="journal article" date="2020" name="ISME J.">
        <title>Uncovering the hidden diversity of litter-decomposition mechanisms in mushroom-forming fungi.</title>
        <authorList>
            <person name="Floudas D."/>
            <person name="Bentzer J."/>
            <person name="Ahren D."/>
            <person name="Johansson T."/>
            <person name="Persson P."/>
            <person name="Tunlid A."/>
        </authorList>
    </citation>
    <scope>NUCLEOTIDE SEQUENCE [LARGE SCALE GENOMIC DNA]</scope>
    <source>
        <strain evidence="2 3">CBS 291.85</strain>
    </source>
</reference>
<dbReference type="Proteomes" id="UP000559256">
    <property type="component" value="Unassembled WGS sequence"/>
</dbReference>
<evidence type="ECO:0000256" key="1">
    <source>
        <dbReference type="SAM" id="Phobius"/>
    </source>
</evidence>